<proteinExistence type="predicted"/>
<comment type="caution">
    <text evidence="2">The sequence shown here is derived from an EMBL/GenBank/DDBJ whole genome shotgun (WGS) entry which is preliminary data.</text>
</comment>
<protein>
    <submittedName>
        <fullName evidence="2">Uncharacterized protein</fullName>
    </submittedName>
</protein>
<sequence length="90" mass="9728">MMKNNSTNASAQNHLSIALHRVPPKPPPVNSSDGDTNLQTGRTDIPKQTDEEASCYLVTSHLLSPDVSRNANLPACFAALRDLDYLGPVK</sequence>
<gene>
    <name evidence="2" type="ORF">TcWFU_005035</name>
</gene>
<keyword evidence="3" id="KW-1185">Reference proteome</keyword>
<name>A0ABR4QBV2_9CEST</name>
<feature type="compositionally biased region" description="Polar residues" evidence="1">
    <location>
        <begin position="1"/>
        <end position="15"/>
    </location>
</feature>
<dbReference type="EMBL" id="JAKROA010000005">
    <property type="protein sequence ID" value="KAL5106823.1"/>
    <property type="molecule type" value="Genomic_DNA"/>
</dbReference>
<evidence type="ECO:0000313" key="3">
    <source>
        <dbReference type="Proteomes" id="UP001651158"/>
    </source>
</evidence>
<feature type="region of interest" description="Disordered" evidence="1">
    <location>
        <begin position="1"/>
        <end position="47"/>
    </location>
</feature>
<evidence type="ECO:0000256" key="1">
    <source>
        <dbReference type="SAM" id="MobiDB-lite"/>
    </source>
</evidence>
<accession>A0ABR4QBV2</accession>
<reference evidence="2 3" key="1">
    <citation type="journal article" date="2022" name="Front. Cell. Infect. Microbiol.">
        <title>The Genomes of Two Strains of Taenia crassiceps the Animal Model for the Study of Human Cysticercosis.</title>
        <authorList>
            <person name="Bobes R.J."/>
            <person name="Estrada K."/>
            <person name="Rios-Valencia D.G."/>
            <person name="Calderon-Gallegos A."/>
            <person name="de la Torre P."/>
            <person name="Carrero J.C."/>
            <person name="Sanchez-Flores A."/>
            <person name="Laclette J.P."/>
        </authorList>
    </citation>
    <scope>NUCLEOTIDE SEQUENCE [LARGE SCALE GENOMIC DNA]</scope>
    <source>
        <strain evidence="2">WFUcys</strain>
    </source>
</reference>
<organism evidence="2 3">
    <name type="scientific">Taenia crassiceps</name>
    <dbReference type="NCBI Taxonomy" id="6207"/>
    <lineage>
        <taxon>Eukaryota</taxon>
        <taxon>Metazoa</taxon>
        <taxon>Spiralia</taxon>
        <taxon>Lophotrochozoa</taxon>
        <taxon>Platyhelminthes</taxon>
        <taxon>Cestoda</taxon>
        <taxon>Eucestoda</taxon>
        <taxon>Cyclophyllidea</taxon>
        <taxon>Taeniidae</taxon>
        <taxon>Taenia</taxon>
    </lineage>
</organism>
<dbReference type="Proteomes" id="UP001651158">
    <property type="component" value="Unassembled WGS sequence"/>
</dbReference>
<feature type="compositionally biased region" description="Polar residues" evidence="1">
    <location>
        <begin position="30"/>
        <end position="42"/>
    </location>
</feature>
<evidence type="ECO:0000313" key="2">
    <source>
        <dbReference type="EMBL" id="KAL5106823.1"/>
    </source>
</evidence>